<dbReference type="Pfam" id="PF09548">
    <property type="entry name" value="Spore_III_AB"/>
    <property type="match status" value="1"/>
</dbReference>
<dbReference type="AlphaFoldDB" id="A0A1M5TUQ9"/>
<dbReference type="EMBL" id="FQXR01000003">
    <property type="protein sequence ID" value="SHH54439.1"/>
    <property type="molecule type" value="Genomic_DNA"/>
</dbReference>
<keyword evidence="2" id="KW-0472">Membrane</keyword>
<keyword evidence="1" id="KW-0175">Coiled coil</keyword>
<dbReference type="PIRSF" id="PIRSF021435">
    <property type="entry name" value="SpoIIIAB"/>
    <property type="match status" value="1"/>
</dbReference>
<evidence type="ECO:0000256" key="2">
    <source>
        <dbReference type="SAM" id="Phobius"/>
    </source>
</evidence>
<sequence>MLILKLTGSLLVIFSTSLMGYIYGKSYRERLENLIYLENCIKLLETEVIYGANPLPEALMNVYNKGNKKVSYIFRLIIERLNKDRECTVFDSFLSVEDAMKNDLNFKKEDIEMFMTLGRTIGSSDRTDQEKNFKLILTQIKNLEDEARIEKDKNEKMFKSLGFLAGLAIVVILI</sequence>
<reference evidence="3 4" key="1">
    <citation type="submission" date="2016-11" db="EMBL/GenBank/DDBJ databases">
        <authorList>
            <person name="Jaros S."/>
            <person name="Januszkiewicz K."/>
            <person name="Wedrychowicz H."/>
        </authorList>
    </citation>
    <scope>NUCLEOTIDE SEQUENCE [LARGE SCALE GENOMIC DNA]</scope>
    <source>
        <strain evidence="3 4">DSM 13106</strain>
    </source>
</reference>
<organism evidence="3 4">
    <name type="scientific">Sporanaerobacter acetigenes DSM 13106</name>
    <dbReference type="NCBI Taxonomy" id="1123281"/>
    <lineage>
        <taxon>Bacteria</taxon>
        <taxon>Bacillati</taxon>
        <taxon>Bacillota</taxon>
        <taxon>Tissierellia</taxon>
        <taxon>Tissierellales</taxon>
        <taxon>Sporanaerobacteraceae</taxon>
        <taxon>Sporanaerobacter</taxon>
    </lineage>
</organism>
<name>A0A1M5TUQ9_9FIRM</name>
<evidence type="ECO:0000313" key="3">
    <source>
        <dbReference type="EMBL" id="SHH54439.1"/>
    </source>
</evidence>
<dbReference type="Proteomes" id="UP000184389">
    <property type="component" value="Unassembled WGS sequence"/>
</dbReference>
<dbReference type="OrthoDB" id="1957909at2"/>
<gene>
    <name evidence="3" type="ORF">SAMN02745180_00435</name>
</gene>
<evidence type="ECO:0000313" key="4">
    <source>
        <dbReference type="Proteomes" id="UP000184389"/>
    </source>
</evidence>
<keyword evidence="2" id="KW-0812">Transmembrane</keyword>
<dbReference type="RefSeq" id="WP_072743415.1">
    <property type="nucleotide sequence ID" value="NZ_FQXR01000003.1"/>
</dbReference>
<dbReference type="STRING" id="1123281.SAMN02745180_00435"/>
<dbReference type="InterPro" id="IPR014198">
    <property type="entry name" value="Spore_III_AB"/>
</dbReference>
<keyword evidence="2" id="KW-1133">Transmembrane helix</keyword>
<protein>
    <submittedName>
        <fullName evidence="3">Stage III sporulation protein AB</fullName>
    </submittedName>
</protein>
<feature type="transmembrane region" description="Helical" evidence="2">
    <location>
        <begin position="6"/>
        <end position="24"/>
    </location>
</feature>
<proteinExistence type="predicted"/>
<feature type="coiled-coil region" evidence="1">
    <location>
        <begin position="126"/>
        <end position="160"/>
    </location>
</feature>
<evidence type="ECO:0000256" key="1">
    <source>
        <dbReference type="SAM" id="Coils"/>
    </source>
</evidence>
<keyword evidence="4" id="KW-1185">Reference proteome</keyword>
<accession>A0A1M5TUQ9</accession>